<evidence type="ECO:0000256" key="2">
    <source>
        <dbReference type="SAM" id="SignalP"/>
    </source>
</evidence>
<name>A0A5P2G0P6_9BACT</name>
<dbReference type="InterPro" id="IPR036249">
    <property type="entry name" value="Thioredoxin-like_sf"/>
</dbReference>
<evidence type="ECO:0000313" key="5">
    <source>
        <dbReference type="Proteomes" id="UP000292424"/>
    </source>
</evidence>
<keyword evidence="2" id="KW-0732">Signal</keyword>
<dbReference type="GO" id="GO:0016209">
    <property type="term" value="F:antioxidant activity"/>
    <property type="evidence" value="ECO:0007669"/>
    <property type="project" value="InterPro"/>
</dbReference>
<feature type="domain" description="Thioredoxin" evidence="3">
    <location>
        <begin position="340"/>
        <end position="494"/>
    </location>
</feature>
<dbReference type="OrthoDB" id="634996at2"/>
<dbReference type="Pfam" id="PF00578">
    <property type="entry name" value="AhpC-TSA"/>
    <property type="match status" value="1"/>
</dbReference>
<proteinExistence type="predicted"/>
<dbReference type="SUPFAM" id="SSF52833">
    <property type="entry name" value="Thioredoxin-like"/>
    <property type="match status" value="1"/>
</dbReference>
<reference evidence="4 5" key="1">
    <citation type="submission" date="2019-09" db="EMBL/GenBank/DDBJ databases">
        <title>Complete genome sequence of Arachidicoccus sp. B3-10 isolated from apple orchard soil.</title>
        <authorList>
            <person name="Kim H.S."/>
            <person name="Han K.-I."/>
            <person name="Suh M.K."/>
            <person name="Lee K.C."/>
            <person name="Eom M.K."/>
            <person name="Kim J.-S."/>
            <person name="Kang S.W."/>
            <person name="Sin Y."/>
            <person name="Lee J.-S."/>
        </authorList>
    </citation>
    <scope>NUCLEOTIDE SEQUENCE [LARGE SCALE GENOMIC DNA]</scope>
    <source>
        <strain evidence="4 5">B3-10</strain>
    </source>
</reference>
<accession>A0A5P2G0P6</accession>
<feature type="chain" id="PRO_5024293752" evidence="2">
    <location>
        <begin position="29"/>
        <end position="494"/>
    </location>
</feature>
<dbReference type="InterPro" id="IPR017937">
    <property type="entry name" value="Thioredoxin_CS"/>
</dbReference>
<dbReference type="PROSITE" id="PS00194">
    <property type="entry name" value="THIOREDOXIN_1"/>
    <property type="match status" value="1"/>
</dbReference>
<keyword evidence="5" id="KW-1185">Reference proteome</keyword>
<gene>
    <name evidence="4" type="ORF">E0W69_010170</name>
</gene>
<dbReference type="InterPro" id="IPR050553">
    <property type="entry name" value="Thioredoxin_ResA/DsbE_sf"/>
</dbReference>
<dbReference type="PROSITE" id="PS51352">
    <property type="entry name" value="THIOREDOXIN_2"/>
    <property type="match status" value="1"/>
</dbReference>
<dbReference type="InterPro" id="IPR013766">
    <property type="entry name" value="Thioredoxin_domain"/>
</dbReference>
<organism evidence="4 5">
    <name type="scientific">Rhizosphaericola mali</name>
    <dbReference type="NCBI Taxonomy" id="2545455"/>
    <lineage>
        <taxon>Bacteria</taxon>
        <taxon>Pseudomonadati</taxon>
        <taxon>Bacteroidota</taxon>
        <taxon>Chitinophagia</taxon>
        <taxon>Chitinophagales</taxon>
        <taxon>Chitinophagaceae</taxon>
        <taxon>Rhizosphaericola</taxon>
    </lineage>
</organism>
<dbReference type="CDD" id="cd02966">
    <property type="entry name" value="TlpA_like_family"/>
    <property type="match status" value="1"/>
</dbReference>
<dbReference type="PANTHER" id="PTHR42852:SF17">
    <property type="entry name" value="THIOREDOXIN-LIKE PROTEIN HI_1115"/>
    <property type="match status" value="1"/>
</dbReference>
<dbReference type="PANTHER" id="PTHR42852">
    <property type="entry name" value="THIOL:DISULFIDE INTERCHANGE PROTEIN DSBE"/>
    <property type="match status" value="1"/>
</dbReference>
<feature type="signal peptide" evidence="2">
    <location>
        <begin position="1"/>
        <end position="28"/>
    </location>
</feature>
<dbReference type="GO" id="GO:0016491">
    <property type="term" value="F:oxidoreductase activity"/>
    <property type="evidence" value="ECO:0007669"/>
    <property type="project" value="InterPro"/>
</dbReference>
<dbReference type="EMBL" id="CP044016">
    <property type="protein sequence ID" value="QES89005.1"/>
    <property type="molecule type" value="Genomic_DNA"/>
</dbReference>
<sequence>MTVIKKDKLIKKMLFISAIGLCSNGLMAQSNSKLIKELDSTFKIQKPFDTLLIKKKIASIPLDKNELNWKAVTKYYYFLGENQKRDSLLKAELTKFPKGFIARDNSAQEIYKLNNVKSLDSAFQIFLKEYPYKKFQTGEEGDNITYDYLRNYIAEKHAKNGDNIIAEKYINELQESFWKANAYYGLTMIFKNKKENALAEKYAVKMVDSTLVYAQGLRGKSNASLFAASGLSSALTLAGTILAENGKYEQANKILAEGIPYVKEQSTGLKRLQADLYIKANKPEDAYNVYAQIIPSGKATKNDLDTFKSLYFKLNKGSESDYNQYLANVSSVLKDSIAKNIITEQAPNFTIKDLDGKEVSLSDYKGKTVVLDFWATWCGPCKASFPAMQMTIEKYKSNPNVQFLFIHTWESSKNPIEDVQNFLKDKNYTFHILFDLKDKKTGKNDVVSSYGVNGIPAKFVIDPKGNIRFKLKGFDGSNEAAVEELSTMIDLASK</sequence>
<keyword evidence="1" id="KW-0676">Redox-active center</keyword>
<dbReference type="Proteomes" id="UP000292424">
    <property type="component" value="Chromosome"/>
</dbReference>
<evidence type="ECO:0000256" key="1">
    <source>
        <dbReference type="ARBA" id="ARBA00023284"/>
    </source>
</evidence>
<dbReference type="Gene3D" id="3.40.30.10">
    <property type="entry name" value="Glutaredoxin"/>
    <property type="match status" value="1"/>
</dbReference>
<dbReference type="AlphaFoldDB" id="A0A5P2G0P6"/>
<dbReference type="RefSeq" id="WP_131329951.1">
    <property type="nucleotide sequence ID" value="NZ_CP044016.1"/>
</dbReference>
<dbReference type="KEGG" id="arac:E0W69_010170"/>
<evidence type="ECO:0000313" key="4">
    <source>
        <dbReference type="EMBL" id="QES89005.1"/>
    </source>
</evidence>
<protein>
    <submittedName>
        <fullName evidence="4">TlpA family protein disulfide reductase</fullName>
    </submittedName>
</protein>
<dbReference type="InterPro" id="IPR000866">
    <property type="entry name" value="AhpC/TSA"/>
</dbReference>
<evidence type="ECO:0000259" key="3">
    <source>
        <dbReference type="PROSITE" id="PS51352"/>
    </source>
</evidence>